<keyword evidence="4" id="KW-1185">Reference proteome</keyword>
<accession>A0A9D4T0Y6</accession>
<reference evidence="3" key="1">
    <citation type="journal article" date="2020" name="Cell">
        <title>Large-Scale Comparative Analyses of Tick Genomes Elucidate Their Genetic Diversity and Vector Capacities.</title>
        <authorList>
            <consortium name="Tick Genome and Microbiome Consortium (TIGMIC)"/>
            <person name="Jia N."/>
            <person name="Wang J."/>
            <person name="Shi W."/>
            <person name="Du L."/>
            <person name="Sun Y."/>
            <person name="Zhan W."/>
            <person name="Jiang J.F."/>
            <person name="Wang Q."/>
            <person name="Zhang B."/>
            <person name="Ji P."/>
            <person name="Bell-Sakyi L."/>
            <person name="Cui X.M."/>
            <person name="Yuan T.T."/>
            <person name="Jiang B.G."/>
            <person name="Yang W.F."/>
            <person name="Lam T.T."/>
            <person name="Chang Q.C."/>
            <person name="Ding S.J."/>
            <person name="Wang X.J."/>
            <person name="Zhu J.G."/>
            <person name="Ruan X.D."/>
            <person name="Zhao L."/>
            <person name="Wei J.T."/>
            <person name="Ye R.Z."/>
            <person name="Que T.C."/>
            <person name="Du C.H."/>
            <person name="Zhou Y.H."/>
            <person name="Cheng J.X."/>
            <person name="Dai P.F."/>
            <person name="Guo W.B."/>
            <person name="Han X.H."/>
            <person name="Huang E.J."/>
            <person name="Li L.F."/>
            <person name="Wei W."/>
            <person name="Gao Y.C."/>
            <person name="Liu J.Z."/>
            <person name="Shao H.Z."/>
            <person name="Wang X."/>
            <person name="Wang C.C."/>
            <person name="Yang T.C."/>
            <person name="Huo Q.B."/>
            <person name="Li W."/>
            <person name="Chen H.Y."/>
            <person name="Chen S.E."/>
            <person name="Zhou L.G."/>
            <person name="Ni X.B."/>
            <person name="Tian J.H."/>
            <person name="Sheng Y."/>
            <person name="Liu T."/>
            <person name="Pan Y.S."/>
            <person name="Xia L.Y."/>
            <person name="Li J."/>
            <person name="Zhao F."/>
            <person name="Cao W.C."/>
        </authorList>
    </citation>
    <scope>NUCLEOTIDE SEQUENCE</scope>
    <source>
        <strain evidence="3">Rsan-2018</strain>
    </source>
</reference>
<protein>
    <submittedName>
        <fullName evidence="3">Uncharacterized protein</fullName>
    </submittedName>
</protein>
<reference evidence="3" key="2">
    <citation type="submission" date="2021-09" db="EMBL/GenBank/DDBJ databases">
        <authorList>
            <person name="Jia N."/>
            <person name="Wang J."/>
            <person name="Shi W."/>
            <person name="Du L."/>
            <person name="Sun Y."/>
            <person name="Zhan W."/>
            <person name="Jiang J."/>
            <person name="Wang Q."/>
            <person name="Zhang B."/>
            <person name="Ji P."/>
            <person name="Sakyi L.B."/>
            <person name="Cui X."/>
            <person name="Yuan T."/>
            <person name="Jiang B."/>
            <person name="Yang W."/>
            <person name="Lam T.T.-Y."/>
            <person name="Chang Q."/>
            <person name="Ding S."/>
            <person name="Wang X."/>
            <person name="Zhu J."/>
            <person name="Ruan X."/>
            <person name="Zhao L."/>
            <person name="Wei J."/>
            <person name="Que T."/>
            <person name="Du C."/>
            <person name="Cheng J."/>
            <person name="Dai P."/>
            <person name="Han X."/>
            <person name="Huang E."/>
            <person name="Gao Y."/>
            <person name="Liu J."/>
            <person name="Shao H."/>
            <person name="Ye R."/>
            <person name="Li L."/>
            <person name="Wei W."/>
            <person name="Wang X."/>
            <person name="Wang C."/>
            <person name="Huo Q."/>
            <person name="Li W."/>
            <person name="Guo W."/>
            <person name="Chen H."/>
            <person name="Chen S."/>
            <person name="Zhou L."/>
            <person name="Zhou L."/>
            <person name="Ni X."/>
            <person name="Tian J."/>
            <person name="Zhou Y."/>
            <person name="Sheng Y."/>
            <person name="Liu T."/>
            <person name="Pan Y."/>
            <person name="Xia L."/>
            <person name="Li J."/>
            <person name="Zhao F."/>
            <person name="Cao W."/>
        </authorList>
    </citation>
    <scope>NUCLEOTIDE SEQUENCE</scope>
    <source>
        <strain evidence="3">Rsan-2018</strain>
        <tissue evidence="3">Larvae</tissue>
    </source>
</reference>
<dbReference type="Proteomes" id="UP000821837">
    <property type="component" value="Chromosome 3"/>
</dbReference>
<gene>
    <name evidence="3" type="ORF">HPB52_023643</name>
</gene>
<feature type="compositionally biased region" description="Polar residues" evidence="1">
    <location>
        <begin position="233"/>
        <end position="253"/>
    </location>
</feature>
<feature type="region of interest" description="Disordered" evidence="1">
    <location>
        <begin position="1"/>
        <end position="24"/>
    </location>
</feature>
<dbReference type="AlphaFoldDB" id="A0A9D4T0Y6"/>
<dbReference type="EMBL" id="JABSTV010001249">
    <property type="protein sequence ID" value="KAH7963839.1"/>
    <property type="molecule type" value="Genomic_DNA"/>
</dbReference>
<feature type="compositionally biased region" description="Low complexity" evidence="1">
    <location>
        <begin position="254"/>
        <end position="264"/>
    </location>
</feature>
<keyword evidence="2" id="KW-1133">Transmembrane helix</keyword>
<feature type="compositionally biased region" description="Basic residues" evidence="1">
    <location>
        <begin position="265"/>
        <end position="279"/>
    </location>
</feature>
<feature type="compositionally biased region" description="Basic residues" evidence="1">
    <location>
        <begin position="208"/>
        <end position="226"/>
    </location>
</feature>
<feature type="region of interest" description="Disordered" evidence="1">
    <location>
        <begin position="190"/>
        <end position="286"/>
    </location>
</feature>
<name>A0A9D4T0Y6_RHISA</name>
<keyword evidence="2" id="KW-0472">Membrane</keyword>
<sequence length="323" mass="34521">MLVLRGAVTRHPRGSTSVPAMSPHHWMPPRSLSCSGATEMQTLLAPFSAAALMAQRASHQPPPGPAGIPCGVPTAERAHDAAADFHVALSSMLSGDRLPRQLQTKESRGRSLALLITALVAFGGLLVIVLTVGRALQPRDLIADEPMATNGAWHPLVLKPAFGPAYDDTGNADLRYAMMTEHAVVVASVTAHKANHSRSKTTANLKGRSVRHRLQGCTARPRKDHRNRPEPPSSTAAVSAAENSQDSEVSSDTVLVSPVSASPKSVKRKHVRKSARRRGNGNTSRKFSYEEVTEIVGKPRHADLASYTATEASAGVEVTEWLD</sequence>
<feature type="transmembrane region" description="Helical" evidence="2">
    <location>
        <begin position="112"/>
        <end position="132"/>
    </location>
</feature>
<comment type="caution">
    <text evidence="3">The sequence shown here is derived from an EMBL/GenBank/DDBJ whole genome shotgun (WGS) entry which is preliminary data.</text>
</comment>
<organism evidence="3 4">
    <name type="scientific">Rhipicephalus sanguineus</name>
    <name type="common">Brown dog tick</name>
    <name type="synonym">Ixodes sanguineus</name>
    <dbReference type="NCBI Taxonomy" id="34632"/>
    <lineage>
        <taxon>Eukaryota</taxon>
        <taxon>Metazoa</taxon>
        <taxon>Ecdysozoa</taxon>
        <taxon>Arthropoda</taxon>
        <taxon>Chelicerata</taxon>
        <taxon>Arachnida</taxon>
        <taxon>Acari</taxon>
        <taxon>Parasitiformes</taxon>
        <taxon>Ixodida</taxon>
        <taxon>Ixodoidea</taxon>
        <taxon>Ixodidae</taxon>
        <taxon>Rhipicephalinae</taxon>
        <taxon>Rhipicephalus</taxon>
        <taxon>Rhipicephalus</taxon>
    </lineage>
</organism>
<evidence type="ECO:0000313" key="4">
    <source>
        <dbReference type="Proteomes" id="UP000821837"/>
    </source>
</evidence>
<evidence type="ECO:0000256" key="1">
    <source>
        <dbReference type="SAM" id="MobiDB-lite"/>
    </source>
</evidence>
<evidence type="ECO:0000256" key="2">
    <source>
        <dbReference type="SAM" id="Phobius"/>
    </source>
</evidence>
<keyword evidence="2" id="KW-0812">Transmembrane</keyword>
<evidence type="ECO:0000313" key="3">
    <source>
        <dbReference type="EMBL" id="KAH7963839.1"/>
    </source>
</evidence>
<proteinExistence type="predicted"/>